<feature type="compositionally biased region" description="Basic and acidic residues" evidence="1">
    <location>
        <begin position="332"/>
        <end position="341"/>
    </location>
</feature>
<reference evidence="4 5" key="1">
    <citation type="submission" date="2020-03" db="EMBL/GenBank/DDBJ databases">
        <title>Whole genome shotgun sequence of Phytohabitans rumicis NBRC 108638.</title>
        <authorList>
            <person name="Komaki H."/>
            <person name="Tamura T."/>
        </authorList>
    </citation>
    <scope>NUCLEOTIDE SEQUENCE [LARGE SCALE GENOMIC DNA]</scope>
    <source>
        <strain evidence="4 5">NBRC 108638</strain>
    </source>
</reference>
<feature type="domain" description="Deoxyribonuclease NucA/NucB" evidence="3">
    <location>
        <begin position="338"/>
        <end position="422"/>
    </location>
</feature>
<dbReference type="EMBL" id="BLPG01000001">
    <property type="protein sequence ID" value="GFJ88518.1"/>
    <property type="molecule type" value="Genomic_DNA"/>
</dbReference>
<feature type="compositionally biased region" description="Low complexity" evidence="1">
    <location>
        <begin position="556"/>
        <end position="616"/>
    </location>
</feature>
<feature type="region of interest" description="Disordered" evidence="1">
    <location>
        <begin position="474"/>
        <end position="663"/>
    </location>
</feature>
<evidence type="ECO:0000256" key="1">
    <source>
        <dbReference type="SAM" id="MobiDB-lite"/>
    </source>
</evidence>
<keyword evidence="2" id="KW-0732">Signal</keyword>
<evidence type="ECO:0000313" key="5">
    <source>
        <dbReference type="Proteomes" id="UP000482960"/>
    </source>
</evidence>
<feature type="region of interest" description="Disordered" evidence="1">
    <location>
        <begin position="22"/>
        <end position="68"/>
    </location>
</feature>
<accession>A0A6V8L0L0</accession>
<keyword evidence="5" id="KW-1185">Reference proteome</keyword>
<sequence>MRASRSVAAAIVAAVVLLAPASPAAAAPAEKQSYTRLTVTTPEGKALPKTPRAPKSDKEKRRITPETPQRAKLRTDYLATLEDRVQATDFVNMTECWGAFGAGLGGQVTLNHFTWCSLGYLTIEDVLCSNGSCKVQGSIVFRLSVQGMGHQGSHSTDDRKTRVWVLLDEPVVTGAPRMDRRLKLNGTCSSSTAGTSCDVTEDGDTATLTQWMLAGSTYFTFVLPAGNVDGADRIAYGDFMIKANILDNPIGYESWIMGPESGFRCDSSSKVSYYGCVYPDVIEQFWLKATPDVAQEAAHVWRAQNQPNTTLPLPMAGKSIPGSRNSGSPLERLTDETTKKANNDKSRRFCQRYWGRGYSQNNTKQCDEYPFQSTWQGSSIGGDGTSHFSVDVIDTSHNRVGGEHLNKFYNERRIIEQDKFYVDVLTADGKPYGRTDAFPTGPITPIEYPQCENSALPEIEEVETKAAPQDLFNNYAENTPDGWTGATPPTPSRCPTADACGSSRTPSWGRSTRTAHDRRARGSSTAHSSSRTVTASPRSRAAPRPHPPRSCHPPRRTTGTGRATGCSPTWAASRSSRSCTTSIDGSASAPGTGNSTGTSSPPSRSTTSPSRNASTSCRPRRGWPGAPPCSKPAGAATDTPTSMVYPTPPSTRRCASPGSRGAT</sequence>
<gene>
    <name evidence="4" type="ORF">Prum_021600</name>
</gene>
<proteinExistence type="predicted"/>
<feature type="compositionally biased region" description="Polar residues" evidence="1">
    <location>
        <begin position="32"/>
        <end position="41"/>
    </location>
</feature>
<name>A0A6V8L0L0_9ACTN</name>
<feature type="chain" id="PRO_5028804962" description="Deoxyribonuclease NucA/NucB domain-containing protein" evidence="2">
    <location>
        <begin position="27"/>
        <end position="663"/>
    </location>
</feature>
<organism evidence="4 5">
    <name type="scientific">Phytohabitans rumicis</name>
    <dbReference type="NCBI Taxonomy" id="1076125"/>
    <lineage>
        <taxon>Bacteria</taxon>
        <taxon>Bacillati</taxon>
        <taxon>Actinomycetota</taxon>
        <taxon>Actinomycetes</taxon>
        <taxon>Micromonosporales</taxon>
        <taxon>Micromonosporaceae</taxon>
    </lineage>
</organism>
<dbReference type="RefSeq" id="WP_173075889.1">
    <property type="nucleotide sequence ID" value="NZ_BLPG01000001.1"/>
</dbReference>
<feature type="compositionally biased region" description="Polar residues" evidence="1">
    <location>
        <begin position="502"/>
        <end position="512"/>
    </location>
</feature>
<feature type="signal peptide" evidence="2">
    <location>
        <begin position="1"/>
        <end position="26"/>
    </location>
</feature>
<evidence type="ECO:0000256" key="2">
    <source>
        <dbReference type="SAM" id="SignalP"/>
    </source>
</evidence>
<dbReference type="InterPro" id="IPR029476">
    <property type="entry name" value="DNase_NucA_NucB"/>
</dbReference>
<feature type="compositionally biased region" description="Basic and acidic residues" evidence="1">
    <location>
        <begin position="54"/>
        <end position="64"/>
    </location>
</feature>
<comment type="caution">
    <text evidence="4">The sequence shown here is derived from an EMBL/GenBank/DDBJ whole genome shotgun (WGS) entry which is preliminary data.</text>
</comment>
<protein>
    <recommendedName>
        <fullName evidence="3">Deoxyribonuclease NucA/NucB domain-containing protein</fullName>
    </recommendedName>
</protein>
<reference evidence="4 5" key="2">
    <citation type="submission" date="2020-03" db="EMBL/GenBank/DDBJ databases">
        <authorList>
            <person name="Ichikawa N."/>
            <person name="Kimura A."/>
            <person name="Kitahashi Y."/>
            <person name="Uohara A."/>
        </authorList>
    </citation>
    <scope>NUCLEOTIDE SEQUENCE [LARGE SCALE GENOMIC DNA]</scope>
    <source>
        <strain evidence="4 5">NBRC 108638</strain>
    </source>
</reference>
<feature type="compositionally biased region" description="Polar residues" evidence="1">
    <location>
        <begin position="522"/>
        <end position="534"/>
    </location>
</feature>
<feature type="compositionally biased region" description="Basic residues" evidence="1">
    <location>
        <begin position="541"/>
        <end position="555"/>
    </location>
</feature>
<evidence type="ECO:0000259" key="3">
    <source>
        <dbReference type="Pfam" id="PF14040"/>
    </source>
</evidence>
<feature type="region of interest" description="Disordered" evidence="1">
    <location>
        <begin position="308"/>
        <end position="341"/>
    </location>
</feature>
<dbReference type="Pfam" id="PF14040">
    <property type="entry name" value="DNase_NucA_NucB"/>
    <property type="match status" value="1"/>
</dbReference>
<evidence type="ECO:0000313" key="4">
    <source>
        <dbReference type="EMBL" id="GFJ88518.1"/>
    </source>
</evidence>
<dbReference type="Proteomes" id="UP000482960">
    <property type="component" value="Unassembled WGS sequence"/>
</dbReference>
<dbReference type="AlphaFoldDB" id="A0A6V8L0L0"/>